<reference evidence="1 2" key="1">
    <citation type="journal article" date="2015" name="Genome Biol. Evol.">
        <title>Phylogenomic analyses indicate that early fungi evolved digesting cell walls of algal ancestors of land plants.</title>
        <authorList>
            <person name="Chang Y."/>
            <person name="Wang S."/>
            <person name="Sekimoto S."/>
            <person name="Aerts A.L."/>
            <person name="Choi C."/>
            <person name="Clum A."/>
            <person name="LaButti K.M."/>
            <person name="Lindquist E.A."/>
            <person name="Yee Ngan C."/>
            <person name="Ohm R.A."/>
            <person name="Salamov A.A."/>
            <person name="Grigoriev I.V."/>
            <person name="Spatafora J.W."/>
            <person name="Berbee M.L."/>
        </authorList>
    </citation>
    <scope>NUCLEOTIDE SEQUENCE [LARGE SCALE GENOMIC DNA]</scope>
    <source>
        <strain evidence="1 2">NRRL 28638</strain>
    </source>
</reference>
<dbReference type="EMBL" id="KQ964658">
    <property type="protein sequence ID" value="KXN67135.1"/>
    <property type="molecule type" value="Genomic_DNA"/>
</dbReference>
<dbReference type="InterPro" id="IPR032675">
    <property type="entry name" value="LRR_dom_sf"/>
</dbReference>
<accession>A0A137NWC5</accession>
<organism evidence="1 2">
    <name type="scientific">Conidiobolus coronatus (strain ATCC 28846 / CBS 209.66 / NRRL 28638)</name>
    <name type="common">Delacroixia coronata</name>
    <dbReference type="NCBI Taxonomy" id="796925"/>
    <lineage>
        <taxon>Eukaryota</taxon>
        <taxon>Fungi</taxon>
        <taxon>Fungi incertae sedis</taxon>
        <taxon>Zoopagomycota</taxon>
        <taxon>Entomophthoromycotina</taxon>
        <taxon>Entomophthoromycetes</taxon>
        <taxon>Entomophthorales</taxon>
        <taxon>Ancylistaceae</taxon>
        <taxon>Conidiobolus</taxon>
    </lineage>
</organism>
<dbReference type="Gene3D" id="3.80.10.10">
    <property type="entry name" value="Ribonuclease Inhibitor"/>
    <property type="match status" value="1"/>
</dbReference>
<evidence type="ECO:0000313" key="2">
    <source>
        <dbReference type="Proteomes" id="UP000070444"/>
    </source>
</evidence>
<dbReference type="SUPFAM" id="SSF52047">
    <property type="entry name" value="RNI-like"/>
    <property type="match status" value="1"/>
</dbReference>
<gene>
    <name evidence="1" type="ORF">CONCODRAFT_19832</name>
</gene>
<dbReference type="AlphaFoldDB" id="A0A137NWC5"/>
<protein>
    <recommendedName>
        <fullName evidence="3">RNI-like protein</fullName>
    </recommendedName>
</protein>
<sequence>MLQYMLNNLQLTELSIKSTAIIGEELYYTDVTMPQSLKKIELIDVKYRFVELDTNLIYFYRKNYAGKSENLYLSRQHVGSLKIVYYKCGCRYLAKFIELNPQLKSLTLRQHELSLEEISALIKNNQIEHLDSELSINPISESGPHIFQSLKSLATMIGSDINSAFNIAKSCPNLTKLTTYIYSSQTINNSIYYASQLKNLKYYALKSYKNRVYKDVINLPLMNELKELELTSFNPENLNWSQLSLFPKLKMVKFFGYHVKNNCGSIVPEIQNSKTWKLVPFEDSMTYHKL</sequence>
<evidence type="ECO:0000313" key="1">
    <source>
        <dbReference type="EMBL" id="KXN67135.1"/>
    </source>
</evidence>
<name>A0A137NWC5_CONC2</name>
<evidence type="ECO:0008006" key="3">
    <source>
        <dbReference type="Google" id="ProtNLM"/>
    </source>
</evidence>
<keyword evidence="2" id="KW-1185">Reference proteome</keyword>
<dbReference type="Proteomes" id="UP000070444">
    <property type="component" value="Unassembled WGS sequence"/>
</dbReference>
<proteinExistence type="predicted"/>